<feature type="compositionally biased region" description="Gly residues" evidence="1">
    <location>
        <begin position="180"/>
        <end position="190"/>
    </location>
</feature>
<evidence type="ECO:0000256" key="1">
    <source>
        <dbReference type="SAM" id="MobiDB-lite"/>
    </source>
</evidence>
<name>A0A6J4SKF8_9ACTN</name>
<keyword evidence="2" id="KW-0808">Transferase</keyword>
<feature type="compositionally biased region" description="Basic and acidic residues" evidence="1">
    <location>
        <begin position="145"/>
        <end position="163"/>
    </location>
</feature>
<sequence>ERARHAPAPPASLAPGRLRAVRADERRSGGDAPLSRPAGCRRQRRAPAPDRRRSRSARVGPVGARGARQRAPARLQRAGARHLHGALHSGDRGRVAHGALALGARPGHGGGARRSRLRLRRALRHRGGLLHHGRQRALTRADAAPGHDSRPGRRLRAPTDSRRPPAAAARPVPADARGARGPGGRPAGPV</sequence>
<feature type="compositionally biased region" description="Low complexity" evidence="1">
    <location>
        <begin position="57"/>
        <end position="78"/>
    </location>
</feature>
<organism evidence="2">
    <name type="scientific">uncultured Solirubrobacteraceae bacterium</name>
    <dbReference type="NCBI Taxonomy" id="1162706"/>
    <lineage>
        <taxon>Bacteria</taxon>
        <taxon>Bacillati</taxon>
        <taxon>Actinomycetota</taxon>
        <taxon>Thermoleophilia</taxon>
        <taxon>Solirubrobacterales</taxon>
        <taxon>Solirubrobacteraceae</taxon>
        <taxon>environmental samples</taxon>
    </lineage>
</organism>
<accession>A0A6J4SKF8</accession>
<feature type="region of interest" description="Disordered" evidence="1">
    <location>
        <begin position="127"/>
        <end position="190"/>
    </location>
</feature>
<dbReference type="GO" id="GO:0016740">
    <property type="term" value="F:transferase activity"/>
    <property type="evidence" value="ECO:0007669"/>
    <property type="project" value="UniProtKB-KW"/>
</dbReference>
<evidence type="ECO:0000313" key="2">
    <source>
        <dbReference type="EMBL" id="CAA9501647.1"/>
    </source>
</evidence>
<reference evidence="2" key="1">
    <citation type="submission" date="2020-02" db="EMBL/GenBank/DDBJ databases">
        <authorList>
            <person name="Meier V. D."/>
        </authorList>
    </citation>
    <scope>NUCLEOTIDE SEQUENCE</scope>
    <source>
        <strain evidence="2">AVDCRST_MAG69</strain>
    </source>
</reference>
<feature type="compositionally biased region" description="Basic residues" evidence="1">
    <location>
        <begin position="127"/>
        <end position="137"/>
    </location>
</feature>
<feature type="region of interest" description="Disordered" evidence="1">
    <location>
        <begin position="1"/>
        <end position="92"/>
    </location>
</feature>
<dbReference type="EMBL" id="CADCVP010000204">
    <property type="protein sequence ID" value="CAA9501647.1"/>
    <property type="molecule type" value="Genomic_DNA"/>
</dbReference>
<feature type="compositionally biased region" description="Low complexity" evidence="1">
    <location>
        <begin position="164"/>
        <end position="176"/>
    </location>
</feature>
<feature type="non-terminal residue" evidence="2">
    <location>
        <position position="1"/>
    </location>
</feature>
<dbReference type="AlphaFoldDB" id="A0A6J4SKF8"/>
<gene>
    <name evidence="2" type="ORF">AVDCRST_MAG69-1922</name>
</gene>
<protein>
    <submittedName>
        <fullName evidence="2">Acetyltransferase, GNAT family</fullName>
    </submittedName>
</protein>
<feature type="non-terminal residue" evidence="2">
    <location>
        <position position="190"/>
    </location>
</feature>
<proteinExistence type="predicted"/>